<dbReference type="InterPro" id="IPR018060">
    <property type="entry name" value="HTH_AraC"/>
</dbReference>
<dbReference type="PANTHER" id="PTHR43280">
    <property type="entry name" value="ARAC-FAMILY TRANSCRIPTIONAL REGULATOR"/>
    <property type="match status" value="1"/>
</dbReference>
<dbReference type="Proteomes" id="UP000723714">
    <property type="component" value="Unassembled WGS sequence"/>
</dbReference>
<dbReference type="PANTHER" id="PTHR43280:SF2">
    <property type="entry name" value="HTH-TYPE TRANSCRIPTIONAL REGULATOR EXSA"/>
    <property type="match status" value="1"/>
</dbReference>
<accession>A0ABS6D7B7</accession>
<dbReference type="InterPro" id="IPR049166">
    <property type="entry name" value="GH39_cat"/>
</dbReference>
<dbReference type="EMBL" id="JABACJ020000019">
    <property type="protein sequence ID" value="MBU3877498.1"/>
    <property type="molecule type" value="Genomic_DNA"/>
</dbReference>
<reference evidence="5 6" key="1">
    <citation type="submission" date="2021-06" db="EMBL/GenBank/DDBJ databases">
        <title>Faecalicatena sp. nov. isolated from porcine feces.</title>
        <authorList>
            <person name="Oh B.S."/>
            <person name="Lee J.H."/>
        </authorList>
    </citation>
    <scope>NUCLEOTIDE SEQUENCE [LARGE SCALE GENOMIC DNA]</scope>
    <source>
        <strain evidence="5 6">AGMB00832</strain>
    </source>
</reference>
<gene>
    <name evidence="5" type="ORF">HGO97_016975</name>
</gene>
<proteinExistence type="predicted"/>
<evidence type="ECO:0000259" key="4">
    <source>
        <dbReference type="PROSITE" id="PS01124"/>
    </source>
</evidence>
<comment type="caution">
    <text evidence="5">The sequence shown here is derived from an EMBL/GenBank/DDBJ whole genome shotgun (WGS) entry which is preliminary data.</text>
</comment>
<name>A0ABS6D7B7_9FIRM</name>
<dbReference type="Pfam" id="PF07883">
    <property type="entry name" value="Cupin_2"/>
    <property type="match status" value="1"/>
</dbReference>
<evidence type="ECO:0000256" key="3">
    <source>
        <dbReference type="ARBA" id="ARBA00023295"/>
    </source>
</evidence>
<evidence type="ECO:0000256" key="1">
    <source>
        <dbReference type="ARBA" id="ARBA00022801"/>
    </source>
</evidence>
<organism evidence="5 6">
    <name type="scientific">Faecalicatena faecalis</name>
    <dbReference type="NCBI Taxonomy" id="2726362"/>
    <lineage>
        <taxon>Bacteria</taxon>
        <taxon>Bacillati</taxon>
        <taxon>Bacillota</taxon>
        <taxon>Clostridia</taxon>
        <taxon>Lachnospirales</taxon>
        <taxon>Lachnospiraceae</taxon>
        <taxon>Faecalicatena</taxon>
    </lineage>
</organism>
<dbReference type="Pfam" id="PF01229">
    <property type="entry name" value="Glyco_hydro_39"/>
    <property type="match status" value="1"/>
</dbReference>
<dbReference type="InterPro" id="IPR013096">
    <property type="entry name" value="Cupin_2"/>
</dbReference>
<protein>
    <submittedName>
        <fullName evidence="5">Helix-turn-helix domain-containing protein</fullName>
    </submittedName>
</protein>
<dbReference type="PROSITE" id="PS01124">
    <property type="entry name" value="HTH_ARAC_FAMILY_2"/>
    <property type="match status" value="1"/>
</dbReference>
<keyword evidence="2" id="KW-0238">DNA-binding</keyword>
<dbReference type="SMART" id="SM00342">
    <property type="entry name" value="HTH_ARAC"/>
    <property type="match status" value="1"/>
</dbReference>
<evidence type="ECO:0000313" key="6">
    <source>
        <dbReference type="Proteomes" id="UP000723714"/>
    </source>
</evidence>
<keyword evidence="3" id="KW-0326">Glycosidase</keyword>
<feature type="domain" description="HTH araC/xylS-type" evidence="4">
    <location>
        <begin position="166"/>
        <end position="264"/>
    </location>
</feature>
<dbReference type="Pfam" id="PF12833">
    <property type="entry name" value="HTH_18"/>
    <property type="match status" value="1"/>
</dbReference>
<evidence type="ECO:0000313" key="5">
    <source>
        <dbReference type="EMBL" id="MBU3877498.1"/>
    </source>
</evidence>
<sequence length="800" mass="94755">MEVMRTIMDFEFDTAKVQSMHFHQNPEILYVLDGKAEVQIETEKYELEKGDFLFVNVNKRHSLFETEKELLFARFRINFSMLSDYLGTNQILFWCNTTADKNEAYDHLGRILDRILNRFYDKEKEGALYLNSIYYEALYVLTSYFMVKSDDIRLKDKGGPDNSRVFEIQNYVQANYQKQISLNDLAKKLYLSNAYLSKYIKKRFGLSFVEYVNNIRLFHAVDELLYGEKKITRIALDNGFSTTASFNKTFKDVYHMTPSAYRTSVRQETQGDEKEEQSRAEIEQRVKDYLAGNNFVPDETATKNLGVVTVDAEKTVPLKKSWCEIINVGKIEALLDCDIQRQVLMMKEEIGFKYVRIWNIFVQEMYEERDGDWHYNFSRIDRGLDFLVENGLKPYIELSFKPIHVSYSINSTLAEKDNHIIFHERDSYEKVMNDLASHLVNRYGMDEIETWYFELWKDDRLNMLDENGWYFDCFEIGYLALKRVSEKIKAGGAGFALGYDRYQYHDLIRNWKKRRIKPDFISVYSYSYLLIQQNGMYFGKRSLDSNFVKNQLDIFKEVLREEDFLPEELHITEWNFTISNRNCINDSCAQGAYVMKSCINSVGNVDKMGFWHGCDLNSEYYDTEAVLYGDNGLLTRDGIKKPSFYAFHFLHFLQDQMLGKTENALISTNGRGIYTIVCHNCKQFNYRYTMKEEKDIRVDDLYELYEDLDTIHLKFRIQNVKNGEYIMRVFYVNPENGSVQDIWREMDYMKNLSKGEVDYIRRGAMPKVGMRKIKVEDGELWVETQMKAHEIKVMEIYYQY</sequence>
<evidence type="ECO:0000256" key="2">
    <source>
        <dbReference type="ARBA" id="ARBA00023125"/>
    </source>
</evidence>
<keyword evidence="6" id="KW-1185">Reference proteome</keyword>
<keyword evidence="1" id="KW-0378">Hydrolase</keyword>